<dbReference type="InterPro" id="IPR045380">
    <property type="entry name" value="LD_TPept_scaffold_dom"/>
</dbReference>
<accession>A0ABS6T2W8</accession>
<feature type="signal peptide" evidence="2">
    <location>
        <begin position="1"/>
        <end position="31"/>
    </location>
</feature>
<dbReference type="Pfam" id="PF01471">
    <property type="entry name" value="PG_binding_1"/>
    <property type="match status" value="1"/>
</dbReference>
<feature type="active site" description="Nucleophile" evidence="1">
    <location>
        <position position="448"/>
    </location>
</feature>
<comment type="pathway">
    <text evidence="1">Cell wall biogenesis; peptidoglycan biosynthesis.</text>
</comment>
<comment type="caution">
    <text evidence="4">The sequence shown here is derived from an EMBL/GenBank/DDBJ whole genome shotgun (WGS) entry which is preliminary data.</text>
</comment>
<gene>
    <name evidence="4" type="ORF">KJP28_11705</name>
</gene>
<reference evidence="4 5" key="1">
    <citation type="submission" date="2021-05" db="EMBL/GenBank/DDBJ databases">
        <title>Culturable bacteria isolated from Daya Bay.</title>
        <authorList>
            <person name="Zheng W."/>
            <person name="Yu S."/>
            <person name="Huang Y."/>
        </authorList>
    </citation>
    <scope>NUCLEOTIDE SEQUENCE [LARGE SCALE GENOMIC DNA]</scope>
    <source>
        <strain evidence="4 5">DP4N28-5</strain>
    </source>
</reference>
<dbReference type="InterPro" id="IPR005490">
    <property type="entry name" value="LD_TPept_cat_dom"/>
</dbReference>
<dbReference type="RefSeq" id="WP_218392711.1">
    <property type="nucleotide sequence ID" value="NZ_JAHUZE010000002.1"/>
</dbReference>
<dbReference type="PANTHER" id="PTHR41533">
    <property type="entry name" value="L,D-TRANSPEPTIDASE HI_1667-RELATED"/>
    <property type="match status" value="1"/>
</dbReference>
<dbReference type="EMBL" id="JAHUZE010000002">
    <property type="protein sequence ID" value="MBV7379594.1"/>
    <property type="molecule type" value="Genomic_DNA"/>
</dbReference>
<sequence length="537" mass="59994">MTSTLLRFSAFAFYALIITTFTAIAPTPATAQAKVTAFAQAVAEAAANDEEVAAFYRQSGYAPLWTDGSEEQQARILALFQAIQHADDHGLPLPDYDTTALEAEMRAIDSPRDLGRVEVELSKLFLRYGKQINSGITEPASIDEGIKREVPHRDGTKLLLEFSKSAPAPYLRSLPPRSEEYAALMREKLRLERVRAEGGWGPTVQVSALEPGQSGQAVVALRNRLVAMGYLDRSATMTYDENIQRAVQKFQTRHGLTSDGVAGGATMREINASVEARLQSIIVAMERERWMNVDRGERYIWVNLTTYTARIVDGGKVTFETRSVIGKNIATHRTPEFSDEMERIVINPSWYVPRSIIMNEYLPAMKRNPGAAGHLQITNAAGRVVSRGAIDFNAYGRSFPFNMRQPPGPRNALGLVKFLFPNKYNIYLHDTPTKHLFAQEVRTYSHGCIRLGDPFDFAYALLAAQEPDPKGFFHSVQATGAETPVELEKRVPVHLVYRTAFTDTQGNMNYRDDMYGRDAKIWSVLQYRGVSLRALDS</sequence>
<organism evidence="4 5">
    <name type="scientific">Maritimibacter dapengensis</name>
    <dbReference type="NCBI Taxonomy" id="2836868"/>
    <lineage>
        <taxon>Bacteria</taxon>
        <taxon>Pseudomonadati</taxon>
        <taxon>Pseudomonadota</taxon>
        <taxon>Alphaproteobacteria</taxon>
        <taxon>Rhodobacterales</taxon>
        <taxon>Roseobacteraceae</taxon>
        <taxon>Maritimibacter</taxon>
    </lineage>
</organism>
<name>A0ABS6T2W8_9RHOB</name>
<evidence type="ECO:0000313" key="5">
    <source>
        <dbReference type="Proteomes" id="UP000756530"/>
    </source>
</evidence>
<keyword evidence="1" id="KW-0133">Cell shape</keyword>
<evidence type="ECO:0000259" key="3">
    <source>
        <dbReference type="PROSITE" id="PS52029"/>
    </source>
</evidence>
<feature type="active site" description="Proton donor/acceptor" evidence="1">
    <location>
        <position position="429"/>
    </location>
</feature>
<protein>
    <submittedName>
        <fullName evidence="4">L,D-transpeptidase family protein</fullName>
    </submittedName>
</protein>
<dbReference type="InterPro" id="IPR002477">
    <property type="entry name" value="Peptidoglycan-bd-like"/>
</dbReference>
<dbReference type="Pfam" id="PF20142">
    <property type="entry name" value="Scaffold"/>
    <property type="match status" value="1"/>
</dbReference>
<dbReference type="PANTHER" id="PTHR41533:SF2">
    <property type="entry name" value="BLR7131 PROTEIN"/>
    <property type="match status" value="1"/>
</dbReference>
<keyword evidence="5" id="KW-1185">Reference proteome</keyword>
<dbReference type="InterPro" id="IPR052905">
    <property type="entry name" value="LD-transpeptidase_YkuD-like"/>
</dbReference>
<evidence type="ECO:0000256" key="1">
    <source>
        <dbReference type="PROSITE-ProRule" id="PRU01373"/>
    </source>
</evidence>
<keyword evidence="1" id="KW-0961">Cell wall biogenesis/degradation</keyword>
<dbReference type="Pfam" id="PF03734">
    <property type="entry name" value="YkuD"/>
    <property type="match status" value="1"/>
</dbReference>
<dbReference type="PROSITE" id="PS52029">
    <property type="entry name" value="LD_TPASE"/>
    <property type="match status" value="1"/>
</dbReference>
<evidence type="ECO:0000313" key="4">
    <source>
        <dbReference type="EMBL" id="MBV7379594.1"/>
    </source>
</evidence>
<keyword evidence="2" id="KW-0732">Signal</keyword>
<feature type="domain" description="L,D-TPase catalytic" evidence="3">
    <location>
        <begin position="298"/>
        <end position="488"/>
    </location>
</feature>
<feature type="chain" id="PRO_5045370306" evidence="2">
    <location>
        <begin position="32"/>
        <end position="537"/>
    </location>
</feature>
<dbReference type="CDD" id="cd16913">
    <property type="entry name" value="YkuD_like"/>
    <property type="match status" value="1"/>
</dbReference>
<proteinExistence type="predicted"/>
<keyword evidence="1" id="KW-0573">Peptidoglycan synthesis</keyword>
<evidence type="ECO:0000256" key="2">
    <source>
        <dbReference type="SAM" id="SignalP"/>
    </source>
</evidence>
<dbReference type="Proteomes" id="UP000756530">
    <property type="component" value="Unassembled WGS sequence"/>
</dbReference>